<dbReference type="Gene3D" id="3.30.260.10">
    <property type="entry name" value="TCP-1-like chaperonin intermediate domain"/>
    <property type="match status" value="1"/>
</dbReference>
<protein>
    <submittedName>
        <fullName evidence="6">Archaeal thermosome</fullName>
    </submittedName>
</protein>
<evidence type="ECO:0000256" key="4">
    <source>
        <dbReference type="ARBA" id="ARBA00023186"/>
    </source>
</evidence>
<evidence type="ECO:0000313" key="7">
    <source>
        <dbReference type="Proteomes" id="UP000008037"/>
    </source>
</evidence>
<dbReference type="EMBL" id="CP002408">
    <property type="protein sequence ID" value="AFU58992.1"/>
    <property type="molecule type" value="Genomic_DNA"/>
</dbReference>
<dbReference type="GO" id="GO:0005524">
    <property type="term" value="F:ATP binding"/>
    <property type="evidence" value="ECO:0007669"/>
    <property type="project" value="UniProtKB-KW"/>
</dbReference>
<evidence type="ECO:0000256" key="3">
    <source>
        <dbReference type="ARBA" id="ARBA00022840"/>
    </source>
</evidence>
<dbReference type="InParanoid" id="K0IKK1"/>
<dbReference type="InterPro" id="IPR002194">
    <property type="entry name" value="Chaperonin_TCP-1_CS"/>
</dbReference>
<dbReference type="SUPFAM" id="SSF54849">
    <property type="entry name" value="GroEL-intermediate domain like"/>
    <property type="match status" value="1"/>
</dbReference>
<dbReference type="PANTHER" id="PTHR11353">
    <property type="entry name" value="CHAPERONIN"/>
    <property type="match status" value="1"/>
</dbReference>
<dbReference type="Proteomes" id="UP000008037">
    <property type="component" value="Chromosome"/>
</dbReference>
<keyword evidence="2 5" id="KW-0547">Nucleotide-binding</keyword>
<dbReference type="InterPro" id="IPR017998">
    <property type="entry name" value="Chaperone_TCP-1"/>
</dbReference>
<evidence type="ECO:0000313" key="6">
    <source>
        <dbReference type="EMBL" id="AFU58992.1"/>
    </source>
</evidence>
<sequence length="531" mass="57669">MKEGTSQTKGRDAIRNNVEAAKLVAAILKPVLGPRGMDKMLVDSLGDVTITNDGATILKEMDVQHPAAKIMVEIAKTVDEEVGDGTTSSVIIAGAMLEKAEELLIKKGIHPTIIVDGYRKAMRMSIEILNKIAEDVNINDHAVLKDIAKTSMESKIVSVDSDVLADLAVKAILTVAEKADGANGDNYMVADLDNVKVQKKAGESMGESSLIEGIIVDKEITHSEMPKRIENARILLLNSGLEIEKTEFDAKISIDRPEQMKMFLEEETRMIKAMVDKIAAVKANVVFCQKGIDDIGLHYLTKANISAVRRVKESDLDALAKATGARVVTNIDDLSPDDLGYAQLVEEKKVELDKWVFVEKCRNPKAVSVLIRGGSQRIVDEAERSIHDALMVVKDVVQKPAIVVGGGSPEAYVAQRLREWAPSVSGREHFAILAFADAIESIPVTLIENAGMDTIDTITQIRSKQSATSLWMGVDVKEMKVTDMRKKNVIEPLAVKEQVLKSATEAAAMLLRIDDILAASPTPAAGQSSTK</sequence>
<dbReference type="InterPro" id="IPR027413">
    <property type="entry name" value="GROEL-like_equatorial_sf"/>
</dbReference>
<dbReference type="NCBIfam" id="NF041082">
    <property type="entry name" value="thermosome_alpha"/>
    <property type="match status" value="1"/>
</dbReference>
<gene>
    <name evidence="6" type="primary">thsA2</name>
    <name evidence="6" type="ordered locus">Ngar_c20600</name>
</gene>
<dbReference type="Gene3D" id="1.10.560.10">
    <property type="entry name" value="GroEL-like equatorial domain"/>
    <property type="match status" value="1"/>
</dbReference>
<dbReference type="CDD" id="cd03343">
    <property type="entry name" value="cpn60"/>
    <property type="match status" value="1"/>
</dbReference>
<dbReference type="HOGENOM" id="CLU_008891_7_3_2"/>
<keyword evidence="4 5" id="KW-0143">Chaperone</keyword>
<name>K0IKK1_NITGG</name>
<dbReference type="PRINTS" id="PR00304">
    <property type="entry name" value="TCOMPLEXTCP1"/>
</dbReference>
<keyword evidence="7" id="KW-1185">Reference proteome</keyword>
<evidence type="ECO:0000256" key="1">
    <source>
        <dbReference type="ARBA" id="ARBA00008020"/>
    </source>
</evidence>
<dbReference type="PATRIC" id="fig|1237085.11.peg.2036"/>
<accession>K0IKK1</accession>
<keyword evidence="3 5" id="KW-0067">ATP-binding</keyword>
<dbReference type="InterPro" id="IPR027409">
    <property type="entry name" value="GroEL-like_apical_dom_sf"/>
</dbReference>
<reference evidence="6 7" key="1">
    <citation type="journal article" date="2012" name="Environ. Microbiol.">
        <title>The genome of the ammonia-oxidizing Candidatus Nitrososphaera gargensis: insights into metabolic versatility and environmental adaptations.</title>
        <authorList>
            <person name="Spang A."/>
            <person name="Poehlein A."/>
            <person name="Offre P."/>
            <person name="Zumbragel S."/>
            <person name="Haider S."/>
            <person name="Rychlik N."/>
            <person name="Nowka B."/>
            <person name="Schmeisser C."/>
            <person name="Lebedeva E.V."/>
            <person name="Rattei T."/>
            <person name="Bohm C."/>
            <person name="Schmid M."/>
            <person name="Galushko A."/>
            <person name="Hatzenpichler R."/>
            <person name="Weinmaier T."/>
            <person name="Daniel R."/>
            <person name="Schleper C."/>
            <person name="Spieck E."/>
            <person name="Streit W."/>
            <person name="Wagner M."/>
        </authorList>
    </citation>
    <scope>NUCLEOTIDE SEQUENCE [LARGE SCALE GENOMIC DNA]</scope>
    <source>
        <strain evidence="7">Ga9.2</strain>
    </source>
</reference>
<dbReference type="GO" id="GO:0016887">
    <property type="term" value="F:ATP hydrolysis activity"/>
    <property type="evidence" value="ECO:0007669"/>
    <property type="project" value="InterPro"/>
</dbReference>
<dbReference type="InterPro" id="IPR012714">
    <property type="entry name" value="Thermosome_arc"/>
</dbReference>
<dbReference type="SUPFAM" id="SSF48592">
    <property type="entry name" value="GroEL equatorial domain-like"/>
    <property type="match status" value="1"/>
</dbReference>
<dbReference type="InterPro" id="IPR027410">
    <property type="entry name" value="TCP-1-like_intermed_sf"/>
</dbReference>
<evidence type="ECO:0000256" key="2">
    <source>
        <dbReference type="ARBA" id="ARBA00022741"/>
    </source>
</evidence>
<dbReference type="InterPro" id="IPR053374">
    <property type="entry name" value="TCP-1_chaperonin"/>
</dbReference>
<dbReference type="GO" id="GO:0051082">
    <property type="term" value="F:unfolded protein binding"/>
    <property type="evidence" value="ECO:0007669"/>
    <property type="project" value="InterPro"/>
</dbReference>
<evidence type="ECO:0000256" key="5">
    <source>
        <dbReference type="RuleBase" id="RU004187"/>
    </source>
</evidence>
<dbReference type="NCBIfam" id="TIGR02339">
    <property type="entry name" value="thermosome_arch"/>
    <property type="match status" value="1"/>
</dbReference>
<dbReference type="AlphaFoldDB" id="K0IKK1"/>
<dbReference type="InterPro" id="IPR054827">
    <property type="entry name" value="thermosome_alpha"/>
</dbReference>
<dbReference type="PROSITE" id="PS00751">
    <property type="entry name" value="TCP1_2"/>
    <property type="match status" value="1"/>
</dbReference>
<dbReference type="GO" id="GO:0140662">
    <property type="term" value="F:ATP-dependent protein folding chaperone"/>
    <property type="evidence" value="ECO:0007669"/>
    <property type="project" value="InterPro"/>
</dbReference>
<proteinExistence type="inferred from homology"/>
<organism evidence="6 7">
    <name type="scientific">Nitrososphaera gargensis (strain Ga9.2)</name>
    <dbReference type="NCBI Taxonomy" id="1237085"/>
    <lineage>
        <taxon>Archaea</taxon>
        <taxon>Nitrososphaerota</taxon>
        <taxon>Nitrososphaeria</taxon>
        <taxon>Nitrososphaerales</taxon>
        <taxon>Nitrososphaeraceae</taxon>
        <taxon>Nitrososphaera</taxon>
    </lineage>
</organism>
<dbReference type="KEGG" id="nga:Ngar_c20600"/>
<comment type="similarity">
    <text evidence="1 5">Belongs to the TCP-1 chaperonin family.</text>
</comment>
<dbReference type="Pfam" id="PF00118">
    <property type="entry name" value="Cpn60_TCP1"/>
    <property type="match status" value="1"/>
</dbReference>
<dbReference type="SUPFAM" id="SSF52029">
    <property type="entry name" value="GroEL apical domain-like"/>
    <property type="match status" value="1"/>
</dbReference>
<dbReference type="STRING" id="1237085.Ngar_c20600"/>
<dbReference type="NCBIfam" id="NF041083">
    <property type="entry name" value="thermosome_beta"/>
    <property type="match status" value="1"/>
</dbReference>
<dbReference type="Gene3D" id="3.50.7.10">
    <property type="entry name" value="GroEL"/>
    <property type="match status" value="1"/>
</dbReference>
<dbReference type="InterPro" id="IPR002423">
    <property type="entry name" value="Cpn60/GroEL/TCP-1"/>
</dbReference>
<dbReference type="FunCoup" id="K0IKK1">
    <property type="interactions" value="216"/>
</dbReference>